<comment type="caution">
    <text evidence="2">The sequence shown here is derived from an EMBL/GenBank/DDBJ whole genome shotgun (WGS) entry which is preliminary data.</text>
</comment>
<protein>
    <submittedName>
        <fullName evidence="2">Uncharacterized protein</fullName>
    </submittedName>
</protein>
<evidence type="ECO:0000313" key="3">
    <source>
        <dbReference type="Proteomes" id="UP001359559"/>
    </source>
</evidence>
<reference evidence="2 3" key="1">
    <citation type="submission" date="2024-01" db="EMBL/GenBank/DDBJ databases">
        <title>The genomes of 5 underutilized Papilionoideae crops provide insights into root nodulation and disease resistance.</title>
        <authorList>
            <person name="Yuan L."/>
        </authorList>
    </citation>
    <scope>NUCLEOTIDE SEQUENCE [LARGE SCALE GENOMIC DNA]</scope>
    <source>
        <strain evidence="2">LY-2023</strain>
        <tissue evidence="2">Leaf</tissue>
    </source>
</reference>
<feature type="compositionally biased region" description="Basic and acidic residues" evidence="1">
    <location>
        <begin position="1"/>
        <end position="10"/>
    </location>
</feature>
<dbReference type="AlphaFoldDB" id="A0AAN9JLF5"/>
<dbReference type="Proteomes" id="UP001359559">
    <property type="component" value="Unassembled WGS sequence"/>
</dbReference>
<gene>
    <name evidence="2" type="ORF">RJT34_11169</name>
</gene>
<sequence length="121" mass="13513">MTRPIPDHRPSWNTTTTRTSSPTIKHRHQCPPPSPLSLPKSNHAAATTQPSLIGSKYLQKAHNCHPSRDFGKLRLATSREFVCPTASIMYYPSTTAPLCFKPPHQPQHTSSKIDDMVCLLE</sequence>
<keyword evidence="3" id="KW-1185">Reference proteome</keyword>
<name>A0AAN9JLF5_CLITE</name>
<organism evidence="2 3">
    <name type="scientific">Clitoria ternatea</name>
    <name type="common">Butterfly pea</name>
    <dbReference type="NCBI Taxonomy" id="43366"/>
    <lineage>
        <taxon>Eukaryota</taxon>
        <taxon>Viridiplantae</taxon>
        <taxon>Streptophyta</taxon>
        <taxon>Embryophyta</taxon>
        <taxon>Tracheophyta</taxon>
        <taxon>Spermatophyta</taxon>
        <taxon>Magnoliopsida</taxon>
        <taxon>eudicotyledons</taxon>
        <taxon>Gunneridae</taxon>
        <taxon>Pentapetalae</taxon>
        <taxon>rosids</taxon>
        <taxon>fabids</taxon>
        <taxon>Fabales</taxon>
        <taxon>Fabaceae</taxon>
        <taxon>Papilionoideae</taxon>
        <taxon>50 kb inversion clade</taxon>
        <taxon>NPAAA clade</taxon>
        <taxon>indigoferoid/millettioid clade</taxon>
        <taxon>Phaseoleae</taxon>
        <taxon>Clitoria</taxon>
    </lineage>
</organism>
<feature type="region of interest" description="Disordered" evidence="1">
    <location>
        <begin position="1"/>
        <end position="47"/>
    </location>
</feature>
<evidence type="ECO:0000313" key="2">
    <source>
        <dbReference type="EMBL" id="KAK7300326.1"/>
    </source>
</evidence>
<evidence type="ECO:0000256" key="1">
    <source>
        <dbReference type="SAM" id="MobiDB-lite"/>
    </source>
</evidence>
<proteinExistence type="predicted"/>
<feature type="compositionally biased region" description="Low complexity" evidence="1">
    <location>
        <begin position="14"/>
        <end position="23"/>
    </location>
</feature>
<accession>A0AAN9JLF5</accession>
<dbReference type="EMBL" id="JAYKXN010000003">
    <property type="protein sequence ID" value="KAK7300326.1"/>
    <property type="molecule type" value="Genomic_DNA"/>
</dbReference>